<dbReference type="RefSeq" id="WP_249514972.1">
    <property type="nucleotide sequence ID" value="NZ_CP093366.1"/>
</dbReference>
<evidence type="ECO:0000256" key="6">
    <source>
        <dbReference type="HAMAP-Rule" id="MF_00267"/>
    </source>
</evidence>
<dbReference type="Gene3D" id="2.160.20.70">
    <property type="match status" value="1"/>
</dbReference>
<dbReference type="EMBL" id="CP093366">
    <property type="protein sequence ID" value="UQS82694.1"/>
    <property type="molecule type" value="Genomic_DNA"/>
</dbReference>
<dbReference type="Pfam" id="PF03775">
    <property type="entry name" value="MinC_C"/>
    <property type="match status" value="1"/>
</dbReference>
<keyword evidence="4 6" id="KW-0131">Cell cycle</keyword>
<dbReference type="Gene3D" id="3.30.160.540">
    <property type="match status" value="1"/>
</dbReference>
<dbReference type="InterPro" id="IPR013033">
    <property type="entry name" value="MinC"/>
</dbReference>
<evidence type="ECO:0000256" key="3">
    <source>
        <dbReference type="ARBA" id="ARBA00023210"/>
    </source>
</evidence>
<dbReference type="InterPro" id="IPR005526">
    <property type="entry name" value="Septum_form_inhib_MinC_C"/>
</dbReference>
<feature type="domain" description="Septum formation inhibitor MinC C-terminal" evidence="7">
    <location>
        <begin position="106"/>
        <end position="184"/>
    </location>
</feature>
<evidence type="ECO:0000256" key="1">
    <source>
        <dbReference type="ARBA" id="ARBA00006291"/>
    </source>
</evidence>
<reference evidence="9" key="1">
    <citation type="journal article" date="2022" name="Int. J. Syst. Evol. Microbiol.">
        <title>Apilactobacillus apisilvae sp. nov., Nicolia spurrieriana gen. nov. sp. nov., Bombilactobacillus folatiphilus sp. nov. and Bombilactobacillus thymidiniphilus sp. nov., four new lactic acid bacterial isolates from stingless bees Tetragonula carbonaria and Austroplebeia australis.</title>
        <authorList>
            <person name="Oliphant S.A."/>
            <person name="Watson-Haigh N.S."/>
            <person name="Sumby K.M."/>
            <person name="Gardner J."/>
            <person name="Groom S."/>
            <person name="Jiranek V."/>
        </authorList>
    </citation>
    <scope>NUCLEOTIDE SEQUENCE</scope>
    <source>
        <strain evidence="9">SG4_D2</strain>
    </source>
</reference>
<comment type="similarity">
    <text evidence="1 6">Belongs to the MinC family.</text>
</comment>
<organism evidence="9 10">
    <name type="scientific">Bombilactobacillus folatiphilus</name>
    <dbReference type="NCBI Taxonomy" id="2923362"/>
    <lineage>
        <taxon>Bacteria</taxon>
        <taxon>Bacillati</taxon>
        <taxon>Bacillota</taxon>
        <taxon>Bacilli</taxon>
        <taxon>Lactobacillales</taxon>
        <taxon>Lactobacillaceae</taxon>
        <taxon>Bombilactobacillus</taxon>
    </lineage>
</organism>
<evidence type="ECO:0000256" key="2">
    <source>
        <dbReference type="ARBA" id="ARBA00022618"/>
    </source>
</evidence>
<gene>
    <name evidence="6" type="primary">minC</name>
    <name evidence="9" type="ORF">MOO45_03360</name>
</gene>
<keyword evidence="2 6" id="KW-0132">Cell division</keyword>
<proteinExistence type="inferred from homology"/>
<dbReference type="Proteomes" id="UP000831495">
    <property type="component" value="Chromosome"/>
</dbReference>
<dbReference type="InterPro" id="IPR016098">
    <property type="entry name" value="CAP/MinC_C"/>
</dbReference>
<keyword evidence="10" id="KW-1185">Reference proteome</keyword>
<dbReference type="PANTHER" id="PTHR34108">
    <property type="entry name" value="SEPTUM SITE-DETERMINING PROTEIN MINC"/>
    <property type="match status" value="1"/>
</dbReference>
<evidence type="ECO:0000256" key="5">
    <source>
        <dbReference type="ARBA" id="ARBA00046874"/>
    </source>
</evidence>
<comment type="subunit">
    <text evidence="5 6">Interacts with MinD and FtsZ.</text>
</comment>
<dbReference type="SUPFAM" id="SSF63848">
    <property type="entry name" value="Cell-division inhibitor MinC, C-terminal domain"/>
    <property type="match status" value="1"/>
</dbReference>
<evidence type="ECO:0000313" key="9">
    <source>
        <dbReference type="EMBL" id="UQS82694.1"/>
    </source>
</evidence>
<sequence>MKSAVLKGKGQSYYLEIIDESEFSEALRQVENLLTEIQNQVKNDSVLSLTVDTQKRLLTDRQKNELRDTIAQFSVFHLQQITSQVVSKDRLQQILSKKQLEFEPHLIRSGQIREFSGNVLLLGDLHAGAQLRAGGSVFIMGKAEGIIHAGYPDDDKAVVVGNLANVSQVRISDLIQIISDLPKKSLEADSFFSVNDLHALVIDSIENLLEVKPQTEIVLN</sequence>
<accession>A0ABY4PAM8</accession>
<evidence type="ECO:0000259" key="7">
    <source>
        <dbReference type="Pfam" id="PF03775"/>
    </source>
</evidence>
<dbReference type="InterPro" id="IPR055219">
    <property type="entry name" value="MinC_N_1"/>
</dbReference>
<evidence type="ECO:0000313" key="10">
    <source>
        <dbReference type="Proteomes" id="UP000831495"/>
    </source>
</evidence>
<dbReference type="HAMAP" id="MF_00267">
    <property type="entry name" value="MinC"/>
    <property type="match status" value="1"/>
</dbReference>
<dbReference type="InterPro" id="IPR036145">
    <property type="entry name" value="MinC_C_sf"/>
</dbReference>
<evidence type="ECO:0000259" key="8">
    <source>
        <dbReference type="Pfam" id="PF22642"/>
    </source>
</evidence>
<protein>
    <recommendedName>
        <fullName evidence="6">Probable septum site-determining protein MinC</fullName>
    </recommendedName>
</protein>
<dbReference type="Pfam" id="PF22642">
    <property type="entry name" value="MinC_N_1"/>
    <property type="match status" value="1"/>
</dbReference>
<dbReference type="PANTHER" id="PTHR34108:SF1">
    <property type="entry name" value="SEPTUM SITE-DETERMINING PROTEIN MINC"/>
    <property type="match status" value="1"/>
</dbReference>
<feature type="domain" description="Septum site-determining protein MinC N-terminal" evidence="8">
    <location>
        <begin position="5"/>
        <end position="81"/>
    </location>
</feature>
<evidence type="ECO:0000256" key="4">
    <source>
        <dbReference type="ARBA" id="ARBA00023306"/>
    </source>
</evidence>
<name>A0ABY4PAM8_9LACO</name>
<comment type="function">
    <text evidence="6">Cell division inhibitor that blocks the formation of polar Z ring septums. Rapidly oscillates between the poles of the cell to destabilize FtsZ filaments that have formed before they mature into polar Z rings. Prevents FtsZ polymerization.</text>
</comment>
<keyword evidence="3 6" id="KW-0717">Septation</keyword>